<keyword evidence="4 8" id="KW-0812">Transmembrane</keyword>
<keyword evidence="5" id="KW-0448">Lipopolysaccharide biosynthesis</keyword>
<dbReference type="AlphaFoldDB" id="A0A2A6J3X5"/>
<evidence type="ECO:0000313" key="10">
    <source>
        <dbReference type="EMBL" id="PDT01028.1"/>
    </source>
</evidence>
<protein>
    <recommendedName>
        <fullName evidence="9">Glycosyltransferase 2-like domain-containing protein</fullName>
    </recommendedName>
</protein>
<keyword evidence="1" id="KW-1003">Cell membrane</keyword>
<dbReference type="InterPro" id="IPR050256">
    <property type="entry name" value="Glycosyltransferase_2"/>
</dbReference>
<dbReference type="Proteomes" id="UP000220768">
    <property type="component" value="Unassembled WGS sequence"/>
</dbReference>
<dbReference type="EMBL" id="NWSV01000027">
    <property type="protein sequence ID" value="PDT01028.1"/>
    <property type="molecule type" value="Genomic_DNA"/>
</dbReference>
<reference evidence="10 11" key="1">
    <citation type="submission" date="2017-09" db="EMBL/GenBank/DDBJ databases">
        <title>Comparative genomics of rhizobia isolated from Phaseolus vulgaris in China.</title>
        <authorList>
            <person name="Tong W."/>
        </authorList>
    </citation>
    <scope>NUCLEOTIDE SEQUENCE [LARGE SCALE GENOMIC DNA]</scope>
    <source>
        <strain evidence="10 11">C5</strain>
    </source>
</reference>
<evidence type="ECO:0000256" key="5">
    <source>
        <dbReference type="ARBA" id="ARBA00022985"/>
    </source>
</evidence>
<evidence type="ECO:0000256" key="2">
    <source>
        <dbReference type="ARBA" id="ARBA00022676"/>
    </source>
</evidence>
<evidence type="ECO:0000256" key="3">
    <source>
        <dbReference type="ARBA" id="ARBA00022679"/>
    </source>
</evidence>
<keyword evidence="3" id="KW-0808">Transferase</keyword>
<dbReference type="Pfam" id="PF00535">
    <property type="entry name" value="Glycos_transf_2"/>
    <property type="match status" value="1"/>
</dbReference>
<keyword evidence="2" id="KW-0328">Glycosyltransferase</keyword>
<keyword evidence="6 8" id="KW-1133">Transmembrane helix</keyword>
<feature type="transmembrane region" description="Helical" evidence="8">
    <location>
        <begin position="283"/>
        <end position="306"/>
    </location>
</feature>
<dbReference type="PANTHER" id="PTHR48090:SF3">
    <property type="entry name" value="UNDECAPRENYL-PHOSPHATE 4-DEOXY-4-FORMAMIDO-L-ARABINOSE TRANSFERASE"/>
    <property type="match status" value="1"/>
</dbReference>
<dbReference type="GO" id="GO:0005886">
    <property type="term" value="C:plasma membrane"/>
    <property type="evidence" value="ECO:0007669"/>
    <property type="project" value="TreeGrafter"/>
</dbReference>
<organism evidence="10 11">
    <name type="scientific">Rhizobium chutanense</name>
    <dbReference type="NCBI Taxonomy" id="2035448"/>
    <lineage>
        <taxon>Bacteria</taxon>
        <taxon>Pseudomonadati</taxon>
        <taxon>Pseudomonadota</taxon>
        <taxon>Alphaproteobacteria</taxon>
        <taxon>Hyphomicrobiales</taxon>
        <taxon>Rhizobiaceae</taxon>
        <taxon>Rhizobium/Agrobacterium group</taxon>
        <taxon>Rhizobium</taxon>
    </lineage>
</organism>
<keyword evidence="11" id="KW-1185">Reference proteome</keyword>
<dbReference type="InterPro" id="IPR001173">
    <property type="entry name" value="Glyco_trans_2-like"/>
</dbReference>
<keyword evidence="7 8" id="KW-0472">Membrane</keyword>
<sequence>MGTGLDLRPRPYRNREQQHGNLSDFRLQSQRATPAWGCNWAGWLRIFRMQTVNYSIVVPIYGDGSLAGDLCVEVQRVMRAFTGREDLGAILELIFVNDGSRDNSLELLLPLRTEFDFVRIIDLSRNFGQHIAIACGFREATGDVVIRMNVDMQDHPDQIPTLLEHMAATKADIVIGQYEQRESPLINRMTARLYYSFFRIMTGLDSPQNTSPLRVLSRRYVNAYNCLTEKTRFPQGLDQWLGFSPRYTRIAHRERLKGRSSYNFWSRLRLGLDGLLYFSERPLIIMMSLGLLLSAFGAVMGVLLVMMRLFLTNIEPGFTSLAAIGLFAFGVQLICLGVVGFYVGKIFKEVQNRPLYIIKDRFWG</sequence>
<evidence type="ECO:0000256" key="4">
    <source>
        <dbReference type="ARBA" id="ARBA00022692"/>
    </source>
</evidence>
<evidence type="ECO:0000256" key="6">
    <source>
        <dbReference type="ARBA" id="ARBA00022989"/>
    </source>
</evidence>
<dbReference type="Gene3D" id="3.90.550.10">
    <property type="entry name" value="Spore Coat Polysaccharide Biosynthesis Protein SpsA, Chain A"/>
    <property type="match status" value="1"/>
</dbReference>
<dbReference type="SUPFAM" id="SSF53448">
    <property type="entry name" value="Nucleotide-diphospho-sugar transferases"/>
    <property type="match status" value="1"/>
</dbReference>
<feature type="transmembrane region" description="Helical" evidence="8">
    <location>
        <begin position="318"/>
        <end position="343"/>
    </location>
</feature>
<evidence type="ECO:0000256" key="7">
    <source>
        <dbReference type="ARBA" id="ARBA00023136"/>
    </source>
</evidence>
<evidence type="ECO:0000259" key="9">
    <source>
        <dbReference type="Pfam" id="PF00535"/>
    </source>
</evidence>
<dbReference type="GO" id="GO:0016757">
    <property type="term" value="F:glycosyltransferase activity"/>
    <property type="evidence" value="ECO:0007669"/>
    <property type="project" value="UniProtKB-KW"/>
</dbReference>
<proteinExistence type="predicted"/>
<gene>
    <name evidence="10" type="ORF">CO666_27305</name>
</gene>
<evidence type="ECO:0000256" key="1">
    <source>
        <dbReference type="ARBA" id="ARBA00022475"/>
    </source>
</evidence>
<name>A0A2A6J3X5_9HYPH</name>
<dbReference type="PANTHER" id="PTHR48090">
    <property type="entry name" value="UNDECAPRENYL-PHOSPHATE 4-DEOXY-4-FORMAMIDO-L-ARABINOSE TRANSFERASE-RELATED"/>
    <property type="match status" value="1"/>
</dbReference>
<evidence type="ECO:0000256" key="8">
    <source>
        <dbReference type="SAM" id="Phobius"/>
    </source>
</evidence>
<evidence type="ECO:0000313" key="11">
    <source>
        <dbReference type="Proteomes" id="UP000220768"/>
    </source>
</evidence>
<accession>A0A2A6J3X5</accession>
<comment type="caution">
    <text evidence="10">The sequence shown here is derived from an EMBL/GenBank/DDBJ whole genome shotgun (WGS) entry which is preliminary data.</text>
</comment>
<dbReference type="InterPro" id="IPR029044">
    <property type="entry name" value="Nucleotide-diphossugar_trans"/>
</dbReference>
<dbReference type="GO" id="GO:0009103">
    <property type="term" value="P:lipopolysaccharide biosynthetic process"/>
    <property type="evidence" value="ECO:0007669"/>
    <property type="project" value="UniProtKB-KW"/>
</dbReference>
<feature type="domain" description="Glycosyltransferase 2-like" evidence="9">
    <location>
        <begin position="87"/>
        <end position="204"/>
    </location>
</feature>
<dbReference type="CDD" id="cd04187">
    <property type="entry name" value="DPM1_like_bac"/>
    <property type="match status" value="1"/>
</dbReference>